<dbReference type="AlphaFoldDB" id="A0AA37PCT9"/>
<evidence type="ECO:0000313" key="1">
    <source>
        <dbReference type="EMBL" id="GKT49839.1"/>
    </source>
</evidence>
<accession>A0AA37PCT9</accession>
<name>A0AA37PCT9_9PEZI</name>
<protein>
    <submittedName>
        <fullName evidence="1">Uncharacterized protein</fullName>
    </submittedName>
</protein>
<reference evidence="1 2" key="1">
    <citation type="submission" date="2022-03" db="EMBL/GenBank/DDBJ databases">
        <title>Genome data of Colletotrichum spp.</title>
        <authorList>
            <person name="Utami Y.D."/>
            <person name="Hiruma K."/>
        </authorList>
    </citation>
    <scope>NUCLEOTIDE SEQUENCE [LARGE SCALE GENOMIC DNA]</scope>
    <source>
        <strain evidence="1 2">MAFF 239500</strain>
    </source>
</reference>
<dbReference type="Proteomes" id="UP001055115">
    <property type="component" value="Unassembled WGS sequence"/>
</dbReference>
<dbReference type="GeneID" id="73330822"/>
<sequence>MVRFWKRSRRRMSVDVSLYSVSGLSMDPAYGRGGGTKRGRNADGDVAVRAWAFRTDGAAGVLICDGVAMFKSTLNATSTERAAAVDVVP</sequence>
<proteinExistence type="predicted"/>
<dbReference type="RefSeq" id="XP_049132189.1">
    <property type="nucleotide sequence ID" value="XM_049276232.1"/>
</dbReference>
<comment type="caution">
    <text evidence="1">The sequence shown here is derived from an EMBL/GenBank/DDBJ whole genome shotgun (WGS) entry which is preliminary data.</text>
</comment>
<evidence type="ECO:0000313" key="2">
    <source>
        <dbReference type="Proteomes" id="UP001055115"/>
    </source>
</evidence>
<gene>
    <name evidence="1" type="ORF">ColSpa_10020</name>
</gene>
<keyword evidence="2" id="KW-1185">Reference proteome</keyword>
<dbReference type="EMBL" id="BQXU01000032">
    <property type="protein sequence ID" value="GKT49839.1"/>
    <property type="molecule type" value="Genomic_DNA"/>
</dbReference>
<organism evidence="1 2">
    <name type="scientific">Colletotrichum spaethianum</name>
    <dbReference type="NCBI Taxonomy" id="700344"/>
    <lineage>
        <taxon>Eukaryota</taxon>
        <taxon>Fungi</taxon>
        <taxon>Dikarya</taxon>
        <taxon>Ascomycota</taxon>
        <taxon>Pezizomycotina</taxon>
        <taxon>Sordariomycetes</taxon>
        <taxon>Hypocreomycetidae</taxon>
        <taxon>Glomerellales</taxon>
        <taxon>Glomerellaceae</taxon>
        <taxon>Colletotrichum</taxon>
        <taxon>Colletotrichum spaethianum species complex</taxon>
    </lineage>
</organism>